<accession>A0A5Q4ZT60</accession>
<proteinExistence type="predicted"/>
<dbReference type="OrthoDB" id="7066964at2"/>
<protein>
    <submittedName>
        <fullName evidence="1">Uncharacterized protein</fullName>
    </submittedName>
</protein>
<name>A0A5Q4ZT60_9GAMM</name>
<dbReference type="AlphaFoldDB" id="A0A5Q4ZT60"/>
<organism evidence="1">
    <name type="scientific">Aliivibrio wodanis</name>
    <dbReference type="NCBI Taxonomy" id="80852"/>
    <lineage>
        <taxon>Bacteria</taxon>
        <taxon>Pseudomonadati</taxon>
        <taxon>Pseudomonadota</taxon>
        <taxon>Gammaproteobacteria</taxon>
        <taxon>Vibrionales</taxon>
        <taxon>Vibrionaceae</taxon>
        <taxon>Aliivibrio</taxon>
    </lineage>
</organism>
<dbReference type="EMBL" id="LR721751">
    <property type="protein sequence ID" value="VVV06434.1"/>
    <property type="molecule type" value="Genomic_DNA"/>
</dbReference>
<reference evidence="1" key="1">
    <citation type="submission" date="2019-09" db="EMBL/GenBank/DDBJ databases">
        <authorList>
            <person name="Hjerde E."/>
        </authorList>
    </citation>
    <scope>NUCLEOTIDE SEQUENCE</scope>
    <source>
        <strain evidence="1">06/09/160</strain>
    </source>
</reference>
<gene>
    <name evidence="1" type="ORF">AW0309160_03926</name>
</gene>
<sequence>MSELIAISASLIALLSALYARWTWNEARKSNKIARLNILLTLKQHYADQMLNELDKSRAWGKDDSYTKACNKSYADYQTKHHEVAAEIEKHHKNIVENKI</sequence>
<evidence type="ECO:0000313" key="1">
    <source>
        <dbReference type="EMBL" id="VVV06434.1"/>
    </source>
</evidence>